<dbReference type="InterPro" id="IPR036890">
    <property type="entry name" value="HATPase_C_sf"/>
</dbReference>
<dbReference type="Gene3D" id="3.30.565.10">
    <property type="entry name" value="Histidine kinase-like ATPase, C-terminal domain"/>
    <property type="match status" value="1"/>
</dbReference>
<feature type="transmembrane region" description="Helical" evidence="1">
    <location>
        <begin position="52"/>
        <end position="72"/>
    </location>
</feature>
<protein>
    <recommendedName>
        <fullName evidence="2">Signal transduction histidine kinase internal region domain-containing protein</fullName>
    </recommendedName>
</protein>
<dbReference type="PANTHER" id="PTHR34220:SF7">
    <property type="entry name" value="SENSOR HISTIDINE KINASE YPDA"/>
    <property type="match status" value="1"/>
</dbReference>
<feature type="domain" description="Signal transduction histidine kinase internal region" evidence="2">
    <location>
        <begin position="179"/>
        <end position="258"/>
    </location>
</feature>
<dbReference type="GO" id="GO:0016020">
    <property type="term" value="C:membrane"/>
    <property type="evidence" value="ECO:0007669"/>
    <property type="project" value="InterPro"/>
</dbReference>
<dbReference type="RefSeq" id="WP_142902164.1">
    <property type="nucleotide sequence ID" value="NZ_ML660087.1"/>
</dbReference>
<dbReference type="PANTHER" id="PTHR34220">
    <property type="entry name" value="SENSOR HISTIDINE KINASE YPDA"/>
    <property type="match status" value="1"/>
</dbReference>
<organism evidence="3 4">
    <name type="scientific">Exilibacterium tricleocarpae</name>
    <dbReference type="NCBI Taxonomy" id="2591008"/>
    <lineage>
        <taxon>Bacteria</taxon>
        <taxon>Pseudomonadati</taxon>
        <taxon>Pseudomonadota</taxon>
        <taxon>Gammaproteobacteria</taxon>
        <taxon>Cellvibrionales</taxon>
        <taxon>Cellvibrionaceae</taxon>
        <taxon>Exilibacterium</taxon>
    </lineage>
</organism>
<evidence type="ECO:0000313" key="4">
    <source>
        <dbReference type="Proteomes" id="UP000319732"/>
    </source>
</evidence>
<feature type="transmembrane region" description="Helical" evidence="1">
    <location>
        <begin position="84"/>
        <end position="111"/>
    </location>
</feature>
<keyword evidence="1" id="KW-0812">Transmembrane</keyword>
<feature type="transmembrane region" description="Helical" evidence="1">
    <location>
        <begin position="131"/>
        <end position="153"/>
    </location>
</feature>
<feature type="transmembrane region" description="Helical" evidence="1">
    <location>
        <begin position="12"/>
        <end position="32"/>
    </location>
</feature>
<dbReference type="EMBL" id="VHSG01000001">
    <property type="protein sequence ID" value="TQV86797.1"/>
    <property type="molecule type" value="Genomic_DNA"/>
</dbReference>
<accession>A0A545UBG2</accession>
<name>A0A545UBG2_9GAMM</name>
<dbReference type="Proteomes" id="UP000319732">
    <property type="component" value="Unassembled WGS sequence"/>
</dbReference>
<evidence type="ECO:0000259" key="2">
    <source>
        <dbReference type="Pfam" id="PF06580"/>
    </source>
</evidence>
<keyword evidence="4" id="KW-1185">Reference proteome</keyword>
<dbReference type="AlphaFoldDB" id="A0A545UBG2"/>
<dbReference type="OrthoDB" id="2514702at2"/>
<evidence type="ECO:0000313" key="3">
    <source>
        <dbReference type="EMBL" id="TQV86797.1"/>
    </source>
</evidence>
<proteinExistence type="predicted"/>
<gene>
    <name evidence="3" type="ORF">FKG94_00170</name>
</gene>
<comment type="caution">
    <text evidence="3">The sequence shown here is derived from an EMBL/GenBank/DDBJ whole genome shotgun (WGS) entry which is preliminary data.</text>
</comment>
<dbReference type="InterPro" id="IPR010559">
    <property type="entry name" value="Sig_transdc_His_kin_internal"/>
</dbReference>
<keyword evidence="1" id="KW-0472">Membrane</keyword>
<dbReference type="GO" id="GO:0000155">
    <property type="term" value="F:phosphorelay sensor kinase activity"/>
    <property type="evidence" value="ECO:0007669"/>
    <property type="project" value="InterPro"/>
</dbReference>
<sequence>MLLSAAMLSLNVKRLAIMFGLWVGFGALHLMFVRFDYIRAAASNAAPLLTDLLHYLPTYASWSIICYFVYSLSEWLLLKKKLHYLTMTFIVGLVLWLPAFFYIDATIAYWLGIREHESMANVLATLSYQMIFFYTTIYILMCGFCLAASLYHYSKRILIEKLKAEKRAAEQQSYLSNLQVRALQSQLSPHFLFNSLGSISALARMDNREAVVTAIASLGDLLRFAVEANSRTTITLQEEIAFVRNYVALQALRFIDRFEFDITAPSFALSIPTPPFAIQLLVENAFLHSVSLDADFARIHVDIRAADALHVNINVINTPTIGGGSKKGLGSGLNNLKERLTVLYGEYASLTQRHTAQCHEVTLRLPMRGNND</sequence>
<evidence type="ECO:0000256" key="1">
    <source>
        <dbReference type="SAM" id="Phobius"/>
    </source>
</evidence>
<keyword evidence="1" id="KW-1133">Transmembrane helix</keyword>
<dbReference type="Pfam" id="PF06580">
    <property type="entry name" value="His_kinase"/>
    <property type="match status" value="1"/>
</dbReference>
<reference evidence="3 4" key="1">
    <citation type="submission" date="2019-06" db="EMBL/GenBank/DDBJ databases">
        <title>Whole genome sequence for Cellvibrionaceae sp. R142.</title>
        <authorList>
            <person name="Wang G."/>
        </authorList>
    </citation>
    <scope>NUCLEOTIDE SEQUENCE [LARGE SCALE GENOMIC DNA]</scope>
    <source>
        <strain evidence="3 4">R142</strain>
    </source>
</reference>
<dbReference type="InterPro" id="IPR050640">
    <property type="entry name" value="Bact_2-comp_sensor_kinase"/>
</dbReference>